<feature type="region of interest" description="Disordered" evidence="1">
    <location>
        <begin position="87"/>
        <end position="117"/>
    </location>
</feature>
<accession>A0ABS6ZCT4</accession>
<sequence>MNNVHKRAAIAAGAVLAGIGLAFPAVASAEDSARPAASQADGQQGAGQDKRKAAGAEHRAERQKALAEALAKDLGVPVEKVTASLEKFRAAQREEHAKHGKDGKGTEGGRPSAEALRQKLAERLAQAVKEGKLTQAQADAILAAAQAGVLPGPAGAGPRHHSR</sequence>
<feature type="chain" id="PRO_5045796756" evidence="2">
    <location>
        <begin position="28"/>
        <end position="163"/>
    </location>
</feature>
<protein>
    <submittedName>
        <fullName evidence="3">Uncharacterized protein</fullName>
    </submittedName>
</protein>
<feature type="signal peptide" evidence="2">
    <location>
        <begin position="1"/>
        <end position="27"/>
    </location>
</feature>
<evidence type="ECO:0000313" key="4">
    <source>
        <dbReference type="Proteomes" id="UP000812013"/>
    </source>
</evidence>
<evidence type="ECO:0000256" key="1">
    <source>
        <dbReference type="SAM" id="MobiDB-lite"/>
    </source>
</evidence>
<feature type="compositionally biased region" description="Low complexity" evidence="1">
    <location>
        <begin position="36"/>
        <end position="47"/>
    </location>
</feature>
<evidence type="ECO:0000256" key="2">
    <source>
        <dbReference type="SAM" id="SignalP"/>
    </source>
</evidence>
<gene>
    <name evidence="3" type="ORF">GPJ59_24970</name>
</gene>
<feature type="compositionally biased region" description="Basic and acidic residues" evidence="1">
    <location>
        <begin position="48"/>
        <end position="64"/>
    </location>
</feature>
<feature type="compositionally biased region" description="Basic and acidic residues" evidence="1">
    <location>
        <begin position="87"/>
        <end position="107"/>
    </location>
</feature>
<organism evidence="3 4">
    <name type="scientific">Streptomyces bambusae</name>
    <dbReference type="NCBI Taxonomy" id="1550616"/>
    <lineage>
        <taxon>Bacteria</taxon>
        <taxon>Bacillati</taxon>
        <taxon>Actinomycetota</taxon>
        <taxon>Actinomycetes</taxon>
        <taxon>Kitasatosporales</taxon>
        <taxon>Streptomycetaceae</taxon>
        <taxon>Streptomyces</taxon>
    </lineage>
</organism>
<evidence type="ECO:0000313" key="3">
    <source>
        <dbReference type="EMBL" id="MBW5485043.1"/>
    </source>
</evidence>
<dbReference type="EMBL" id="WTFF01000213">
    <property type="protein sequence ID" value="MBW5485043.1"/>
    <property type="molecule type" value="Genomic_DNA"/>
</dbReference>
<comment type="caution">
    <text evidence="3">The sequence shown here is derived from an EMBL/GenBank/DDBJ whole genome shotgun (WGS) entry which is preliminary data.</text>
</comment>
<keyword evidence="2" id="KW-0732">Signal</keyword>
<name>A0ABS6ZCT4_9ACTN</name>
<dbReference type="Proteomes" id="UP000812013">
    <property type="component" value="Unassembled WGS sequence"/>
</dbReference>
<proteinExistence type="predicted"/>
<keyword evidence="4" id="KW-1185">Reference proteome</keyword>
<dbReference type="RefSeq" id="WP_219669952.1">
    <property type="nucleotide sequence ID" value="NZ_WTFF01000213.1"/>
</dbReference>
<reference evidence="3 4" key="1">
    <citation type="submission" date="2019-12" db="EMBL/GenBank/DDBJ databases">
        <title>Genome sequence of Streptomyces bambusae.</title>
        <authorList>
            <person name="Bansal K."/>
            <person name="Choksket S."/>
            <person name="Korpole S."/>
            <person name="Patil P.B."/>
        </authorList>
    </citation>
    <scope>NUCLEOTIDE SEQUENCE [LARGE SCALE GENOMIC DNA]</scope>
    <source>
        <strain evidence="3 4">SK60</strain>
    </source>
</reference>
<feature type="region of interest" description="Disordered" evidence="1">
    <location>
        <begin position="28"/>
        <end position="64"/>
    </location>
</feature>